<proteinExistence type="predicted"/>
<protein>
    <submittedName>
        <fullName evidence="1">Uncharacterized protein</fullName>
    </submittedName>
</protein>
<dbReference type="AlphaFoldDB" id="A0A420GJ56"/>
<name>A0A420GJ56_9BURK</name>
<accession>A0A420GJ56</accession>
<sequence length="211" mass="23966">MGVALAGVAFRPVHQIESPAALVAQLFGQDVVQIEPPDRSEFDIRRQGDVMVEFFGDVCFIFSNDLVWEVLSTPSAIADSMISTLGTPELLLAFCHYDSGGSHGYAFFEHGVRTRTRLQTTDVPGLPPIIESGQPKDFELRWLTAPSYFEEDDCPREEWQKIFVQNEGKLHIAEWNLTQRMLYEALISSFGICPWETDVRPVTFFFRLRTT</sequence>
<comment type="caution">
    <text evidence="1">The sequence shown here is derived from an EMBL/GenBank/DDBJ whole genome shotgun (WGS) entry which is preliminary data.</text>
</comment>
<gene>
    <name evidence="1" type="ORF">BCY88_27965</name>
</gene>
<evidence type="ECO:0000313" key="2">
    <source>
        <dbReference type="Proteomes" id="UP000283709"/>
    </source>
</evidence>
<dbReference type="EMBL" id="MCAS01000017">
    <property type="protein sequence ID" value="RKF45033.1"/>
    <property type="molecule type" value="Genomic_DNA"/>
</dbReference>
<reference evidence="1 2" key="1">
    <citation type="submission" date="2016-07" db="EMBL/GenBank/DDBJ databases">
        <title>Genome analysis of Burkholderia fungorum ES3-20.</title>
        <authorList>
            <person name="Xu D."/>
            <person name="Yao R."/>
            <person name="Zheng S."/>
        </authorList>
    </citation>
    <scope>NUCLEOTIDE SEQUENCE [LARGE SCALE GENOMIC DNA]</scope>
    <source>
        <strain evidence="1 2">ES3-20</strain>
    </source>
</reference>
<dbReference type="Proteomes" id="UP000283709">
    <property type="component" value="Unassembled WGS sequence"/>
</dbReference>
<dbReference type="OrthoDB" id="9130902at2"/>
<evidence type="ECO:0000313" key="1">
    <source>
        <dbReference type="EMBL" id="RKF45033.1"/>
    </source>
</evidence>
<organism evidence="1 2">
    <name type="scientific">Paraburkholderia fungorum</name>
    <dbReference type="NCBI Taxonomy" id="134537"/>
    <lineage>
        <taxon>Bacteria</taxon>
        <taxon>Pseudomonadati</taxon>
        <taxon>Pseudomonadota</taxon>
        <taxon>Betaproteobacteria</taxon>
        <taxon>Burkholderiales</taxon>
        <taxon>Burkholderiaceae</taxon>
        <taxon>Paraburkholderia</taxon>
    </lineage>
</organism>
<dbReference type="RefSeq" id="WP_120345620.1">
    <property type="nucleotide sequence ID" value="NZ_MCAS01000017.1"/>
</dbReference>